<proteinExistence type="predicted"/>
<evidence type="ECO:0000256" key="4">
    <source>
        <dbReference type="ARBA" id="ARBA00022741"/>
    </source>
</evidence>
<feature type="domain" description="ABC transporter" evidence="10">
    <location>
        <begin position="166"/>
        <end position="406"/>
    </location>
</feature>
<dbReference type="STRING" id="101127.A0A1X2GNM5"/>
<dbReference type="GO" id="GO:0140359">
    <property type="term" value="F:ABC-type transporter activity"/>
    <property type="evidence" value="ECO:0007669"/>
    <property type="project" value="InterPro"/>
</dbReference>
<keyword evidence="4" id="KW-0547">Nucleotide-binding</keyword>
<dbReference type="SUPFAM" id="SSF52540">
    <property type="entry name" value="P-loop containing nucleoside triphosphate hydrolases"/>
    <property type="match status" value="1"/>
</dbReference>
<dbReference type="PANTHER" id="PTHR48041">
    <property type="entry name" value="ABC TRANSPORTER G FAMILY MEMBER 28"/>
    <property type="match status" value="1"/>
</dbReference>
<feature type="transmembrane region" description="Helical" evidence="9">
    <location>
        <begin position="693"/>
        <end position="714"/>
    </location>
</feature>
<evidence type="ECO:0000256" key="7">
    <source>
        <dbReference type="ARBA" id="ARBA00023136"/>
    </source>
</evidence>
<dbReference type="Pfam" id="PF19055">
    <property type="entry name" value="ABC2_membrane_7"/>
    <property type="match status" value="1"/>
</dbReference>
<dbReference type="InterPro" id="IPR027417">
    <property type="entry name" value="P-loop_NTPase"/>
</dbReference>
<dbReference type="AlphaFoldDB" id="A0A1X2GNM5"/>
<dbReference type="Pfam" id="PF01061">
    <property type="entry name" value="ABC2_membrane"/>
    <property type="match status" value="1"/>
</dbReference>
<evidence type="ECO:0000256" key="3">
    <source>
        <dbReference type="ARBA" id="ARBA00022692"/>
    </source>
</evidence>
<comment type="caution">
    <text evidence="11">The sequence shown here is derived from an EMBL/GenBank/DDBJ whole genome shotgun (WGS) entry which is preliminary data.</text>
</comment>
<organism evidence="11 12">
    <name type="scientific">Hesseltinella vesiculosa</name>
    <dbReference type="NCBI Taxonomy" id="101127"/>
    <lineage>
        <taxon>Eukaryota</taxon>
        <taxon>Fungi</taxon>
        <taxon>Fungi incertae sedis</taxon>
        <taxon>Mucoromycota</taxon>
        <taxon>Mucoromycotina</taxon>
        <taxon>Mucoromycetes</taxon>
        <taxon>Mucorales</taxon>
        <taxon>Cunninghamellaceae</taxon>
        <taxon>Hesseltinella</taxon>
    </lineage>
</organism>
<evidence type="ECO:0000313" key="11">
    <source>
        <dbReference type="EMBL" id="ORX58024.1"/>
    </source>
</evidence>
<dbReference type="EMBL" id="MCGT01000007">
    <property type="protein sequence ID" value="ORX58024.1"/>
    <property type="molecule type" value="Genomic_DNA"/>
</dbReference>
<dbReference type="OrthoDB" id="66620at2759"/>
<evidence type="ECO:0000256" key="9">
    <source>
        <dbReference type="SAM" id="Phobius"/>
    </source>
</evidence>
<feature type="transmembrane region" description="Helical" evidence="9">
    <location>
        <begin position="627"/>
        <end position="655"/>
    </location>
</feature>
<reference evidence="11 12" key="1">
    <citation type="submission" date="2016-07" db="EMBL/GenBank/DDBJ databases">
        <title>Pervasive Adenine N6-methylation of Active Genes in Fungi.</title>
        <authorList>
            <consortium name="DOE Joint Genome Institute"/>
            <person name="Mondo S.J."/>
            <person name="Dannebaum R.O."/>
            <person name="Kuo R.C."/>
            <person name="Labutti K."/>
            <person name="Haridas S."/>
            <person name="Kuo A."/>
            <person name="Salamov A."/>
            <person name="Ahrendt S.R."/>
            <person name="Lipzen A."/>
            <person name="Sullivan W."/>
            <person name="Andreopoulos W.B."/>
            <person name="Clum A."/>
            <person name="Lindquist E."/>
            <person name="Daum C."/>
            <person name="Ramamoorthy G.K."/>
            <person name="Gryganskyi A."/>
            <person name="Culley D."/>
            <person name="Magnuson J.K."/>
            <person name="James T.Y."/>
            <person name="O'Malley M.A."/>
            <person name="Stajich J.E."/>
            <person name="Spatafora J.W."/>
            <person name="Visel A."/>
            <person name="Grigoriev I.V."/>
        </authorList>
    </citation>
    <scope>NUCLEOTIDE SEQUENCE [LARGE SCALE GENOMIC DNA]</scope>
    <source>
        <strain evidence="11 12">NRRL 3301</strain>
    </source>
</reference>
<dbReference type="InterPro" id="IPR050352">
    <property type="entry name" value="ABCG_transporters"/>
</dbReference>
<name>A0A1X2GNM5_9FUNG</name>
<evidence type="ECO:0000256" key="8">
    <source>
        <dbReference type="SAM" id="MobiDB-lite"/>
    </source>
</evidence>
<gene>
    <name evidence="11" type="ORF">DM01DRAFT_351938</name>
</gene>
<dbReference type="InterPro" id="IPR003439">
    <property type="entry name" value="ABC_transporter-like_ATP-bd"/>
</dbReference>
<dbReference type="GO" id="GO:0005524">
    <property type="term" value="F:ATP binding"/>
    <property type="evidence" value="ECO:0007669"/>
    <property type="project" value="UniProtKB-KW"/>
</dbReference>
<feature type="transmembrane region" description="Helical" evidence="9">
    <location>
        <begin position="667"/>
        <end position="686"/>
    </location>
</feature>
<accession>A0A1X2GNM5</accession>
<evidence type="ECO:0000313" key="12">
    <source>
        <dbReference type="Proteomes" id="UP000242146"/>
    </source>
</evidence>
<dbReference type="Proteomes" id="UP000242146">
    <property type="component" value="Unassembled WGS sequence"/>
</dbReference>
<dbReference type="PANTHER" id="PTHR48041:SF2">
    <property type="entry name" value="ATP-DEPENDENT PERMEASE-RELATED"/>
    <property type="match status" value="1"/>
</dbReference>
<dbReference type="InterPro" id="IPR017871">
    <property type="entry name" value="ABC_transporter-like_CS"/>
</dbReference>
<dbReference type="SMART" id="SM00382">
    <property type="entry name" value="AAA"/>
    <property type="match status" value="1"/>
</dbReference>
<dbReference type="GO" id="GO:0016887">
    <property type="term" value="F:ATP hydrolysis activity"/>
    <property type="evidence" value="ECO:0007669"/>
    <property type="project" value="InterPro"/>
</dbReference>
<keyword evidence="5" id="KW-0067">ATP-binding</keyword>
<dbReference type="InterPro" id="IPR013525">
    <property type="entry name" value="ABC2_TM"/>
</dbReference>
<keyword evidence="2" id="KW-0813">Transport</keyword>
<dbReference type="InterPro" id="IPR043926">
    <property type="entry name" value="ABCG_dom"/>
</dbReference>
<comment type="subcellular location">
    <subcellularLocation>
        <location evidence="1">Membrane</location>
        <topology evidence="1">Multi-pass membrane protein</topology>
    </subcellularLocation>
</comment>
<dbReference type="InterPro" id="IPR003593">
    <property type="entry name" value="AAA+_ATPase"/>
</dbReference>
<keyword evidence="6 9" id="KW-1133">Transmembrane helix</keyword>
<dbReference type="Pfam" id="PF00005">
    <property type="entry name" value="ABC_tran"/>
    <property type="match status" value="1"/>
</dbReference>
<feature type="region of interest" description="Disordered" evidence="8">
    <location>
        <begin position="426"/>
        <end position="448"/>
    </location>
</feature>
<evidence type="ECO:0000256" key="1">
    <source>
        <dbReference type="ARBA" id="ARBA00004141"/>
    </source>
</evidence>
<feature type="transmembrane region" description="Helical" evidence="9">
    <location>
        <begin position="585"/>
        <end position="606"/>
    </location>
</feature>
<dbReference type="GO" id="GO:0016020">
    <property type="term" value="C:membrane"/>
    <property type="evidence" value="ECO:0007669"/>
    <property type="project" value="UniProtKB-SubCell"/>
</dbReference>
<keyword evidence="3 9" id="KW-0812">Transmembrane</keyword>
<keyword evidence="12" id="KW-1185">Reference proteome</keyword>
<keyword evidence="7 9" id="KW-0472">Membrane</keyword>
<dbReference type="PROSITE" id="PS00211">
    <property type="entry name" value="ABC_TRANSPORTER_1"/>
    <property type="match status" value="1"/>
</dbReference>
<protein>
    <recommendedName>
        <fullName evidence="10">ABC transporter domain-containing protein</fullName>
    </recommendedName>
</protein>
<feature type="transmembrane region" description="Helical" evidence="9">
    <location>
        <begin position="109"/>
        <end position="129"/>
    </location>
</feature>
<dbReference type="PROSITE" id="PS50893">
    <property type="entry name" value="ABC_TRANSPORTER_2"/>
    <property type="match status" value="1"/>
</dbReference>
<sequence>MSECSQTLLDDDDNDIHGQCKVSTCSCMNNAFMCGQEVDMSEMVSNVKGPSEWYCKDGRQCWYNEYSTLVNVFPDNIQLSCDVGECVTEQDYLDIQPIGRTFSKYRGTLIGLAILVAGLIIFIGTRWTAKRQRRLFGSRIQLDDQDDQEALDEMNEYMADQQPVQLAFQDLSYTVGGKQVLSEVTGFVEPGHLTAVMGPSGAGKSTLLDILARKHKRGVTSGHVLVNGQVPTPRQFRRMSSYVDQDDTLMGTLTVRETLMYAAMLRLPRTMPLKVKQRRVQDIMQELGIDSIADHRIGIPGQERGISGGEKRRVSLAKAMVTNPQLLFLDEPTSGLDAYNANIVIRCLKRLARHGRSIIVTIHQPRSNIFKMFDTLLLLAHGQPVYFGPVNSVSSYFKDIGYPLPADYNVADYLIDLTMKQPETLTRSSSSVTLDPGDEDVGGRVSANPWLDDQLPDLDPSSQRGRLMDDQHSEYDLLTTSNHAHHLVASYKSSSLLARTLAHLRPLHSSDAYSVWVDTKHHDSPLSLVQFYHEFTLLSSRTFINLYRHPLLFLAHAGCSLLLGLLLGFLFWQVEVDLSGVQNRLGVLFFMCALLGFASTSALDMFSKERVLFMRERENGYYRPASYFAAKILFDMVPLRVLPPLLMGSVAYYMIGLNAQSVVFAKFLMVLVLFNLCAAGLCFCFATAFKNVAVANLLANLVMLFSMLFGGFLLNKEHIPSVLSWLQYLSFFNYGYEALIVNELKDLTLRDKTIADIQIPGSIILSRFGFNGQAFWTDIGRLGLFATLTLSVSFVFLKFLVKETR</sequence>
<feature type="transmembrane region" description="Helical" evidence="9">
    <location>
        <begin position="782"/>
        <end position="801"/>
    </location>
</feature>
<evidence type="ECO:0000256" key="2">
    <source>
        <dbReference type="ARBA" id="ARBA00022448"/>
    </source>
</evidence>
<evidence type="ECO:0000259" key="10">
    <source>
        <dbReference type="PROSITE" id="PS50893"/>
    </source>
</evidence>
<evidence type="ECO:0000256" key="5">
    <source>
        <dbReference type="ARBA" id="ARBA00022840"/>
    </source>
</evidence>
<dbReference type="Gene3D" id="3.40.50.300">
    <property type="entry name" value="P-loop containing nucleotide triphosphate hydrolases"/>
    <property type="match status" value="1"/>
</dbReference>
<feature type="transmembrane region" description="Helical" evidence="9">
    <location>
        <begin position="551"/>
        <end position="573"/>
    </location>
</feature>
<dbReference type="CDD" id="cd03213">
    <property type="entry name" value="ABCG_EPDR"/>
    <property type="match status" value="1"/>
</dbReference>
<evidence type="ECO:0000256" key="6">
    <source>
        <dbReference type="ARBA" id="ARBA00022989"/>
    </source>
</evidence>